<evidence type="ECO:0000259" key="3">
    <source>
        <dbReference type="PROSITE" id="PS51078"/>
    </source>
</evidence>
<proteinExistence type="predicted"/>
<protein>
    <submittedName>
        <fullName evidence="4">DNA-binding IclR family transcriptional regulator</fullName>
    </submittedName>
</protein>
<dbReference type="EMBL" id="JAGGLM010000027">
    <property type="protein sequence ID" value="MBP2033959.1"/>
    <property type="molecule type" value="Genomic_DNA"/>
</dbReference>
<dbReference type="PANTHER" id="PTHR30136:SF7">
    <property type="entry name" value="HTH-TYPE TRANSCRIPTIONAL REGULATOR KDGR-RELATED"/>
    <property type="match status" value="1"/>
</dbReference>
<evidence type="ECO:0000256" key="1">
    <source>
        <dbReference type="ARBA" id="ARBA00023015"/>
    </source>
</evidence>
<dbReference type="InterPro" id="IPR050707">
    <property type="entry name" value="HTH_MetabolicPath_Reg"/>
</dbReference>
<dbReference type="SUPFAM" id="SSF46785">
    <property type="entry name" value="Winged helix' DNA-binding domain"/>
    <property type="match status" value="1"/>
</dbReference>
<evidence type="ECO:0000256" key="2">
    <source>
        <dbReference type="ARBA" id="ARBA00023163"/>
    </source>
</evidence>
<dbReference type="InterPro" id="IPR036390">
    <property type="entry name" value="WH_DNA-bd_sf"/>
</dbReference>
<keyword evidence="1" id="KW-0805">Transcription regulation</keyword>
<dbReference type="GO" id="GO:0003677">
    <property type="term" value="F:DNA binding"/>
    <property type="evidence" value="ECO:0007669"/>
    <property type="project" value="UniProtKB-KW"/>
</dbReference>
<dbReference type="PANTHER" id="PTHR30136">
    <property type="entry name" value="HELIX-TURN-HELIX TRANSCRIPTIONAL REGULATOR, ICLR FAMILY"/>
    <property type="match status" value="1"/>
</dbReference>
<reference evidence="4 5" key="1">
    <citation type="submission" date="2021-03" db="EMBL/GenBank/DDBJ databases">
        <title>Genomic Encyclopedia of Type Strains, Phase IV (KMG-IV): sequencing the most valuable type-strain genomes for metagenomic binning, comparative biology and taxonomic classification.</title>
        <authorList>
            <person name="Goeker M."/>
        </authorList>
    </citation>
    <scope>NUCLEOTIDE SEQUENCE [LARGE SCALE GENOMIC DNA]</scope>
    <source>
        <strain evidence="4 5">DSM 28783</strain>
    </source>
</reference>
<comment type="caution">
    <text evidence="4">The sequence shown here is derived from an EMBL/GenBank/DDBJ whole genome shotgun (WGS) entry which is preliminary data.</text>
</comment>
<dbReference type="Pfam" id="PF01614">
    <property type="entry name" value="IclR_C"/>
    <property type="match status" value="1"/>
</dbReference>
<dbReference type="InterPro" id="IPR029016">
    <property type="entry name" value="GAF-like_dom_sf"/>
</dbReference>
<keyword evidence="4" id="KW-0238">DNA-binding</keyword>
<sequence length="116" mass="13360">MGLHKSTLYGIITTLEEEKLLNKDVNNLYSLGSKLYEFGKIYEKNFSIKELARPYLKKISNDFKETVHLAIECNFQVTYMDIIQSTYTIGITSTSKDRSFLHSTAVGKIFLAYMNE</sequence>
<keyword evidence="5" id="KW-1185">Reference proteome</keyword>
<dbReference type="InterPro" id="IPR014757">
    <property type="entry name" value="Tscrpt_reg_IclR_C"/>
</dbReference>
<evidence type="ECO:0000313" key="4">
    <source>
        <dbReference type="EMBL" id="MBP2033959.1"/>
    </source>
</evidence>
<feature type="non-terminal residue" evidence="4">
    <location>
        <position position="116"/>
    </location>
</feature>
<gene>
    <name evidence="4" type="ORF">J2Z42_002676</name>
</gene>
<dbReference type="PROSITE" id="PS51078">
    <property type="entry name" value="ICLR_ED"/>
    <property type="match status" value="1"/>
</dbReference>
<accession>A0ABS4KV91</accession>
<dbReference type="InterPro" id="IPR036388">
    <property type="entry name" value="WH-like_DNA-bd_sf"/>
</dbReference>
<feature type="domain" description="IclR-ED" evidence="3">
    <location>
        <begin position="34"/>
        <end position="116"/>
    </location>
</feature>
<organism evidence="4 5">
    <name type="scientific">Clostridium algifaecis</name>
    <dbReference type="NCBI Taxonomy" id="1472040"/>
    <lineage>
        <taxon>Bacteria</taxon>
        <taxon>Bacillati</taxon>
        <taxon>Bacillota</taxon>
        <taxon>Clostridia</taxon>
        <taxon>Eubacteriales</taxon>
        <taxon>Clostridiaceae</taxon>
        <taxon>Clostridium</taxon>
    </lineage>
</organism>
<name>A0ABS4KV91_9CLOT</name>
<keyword evidence="2" id="KW-0804">Transcription</keyword>
<dbReference type="Gene3D" id="3.30.450.40">
    <property type="match status" value="1"/>
</dbReference>
<dbReference type="Gene3D" id="1.10.10.10">
    <property type="entry name" value="Winged helix-like DNA-binding domain superfamily/Winged helix DNA-binding domain"/>
    <property type="match status" value="1"/>
</dbReference>
<dbReference type="SUPFAM" id="SSF55781">
    <property type="entry name" value="GAF domain-like"/>
    <property type="match status" value="1"/>
</dbReference>
<evidence type="ECO:0000313" key="5">
    <source>
        <dbReference type="Proteomes" id="UP001519307"/>
    </source>
</evidence>
<dbReference type="Proteomes" id="UP001519307">
    <property type="component" value="Unassembled WGS sequence"/>
</dbReference>